<sequence>METKKLPKADLTTKSGMFFNIGLVISISLALFAFNYKVYEKESIFHASSLDINVEEMIEIPITNQTPPPPPIEQPIIKEMPNEIEVEKFDFVIDVDVPDEIVISDIEIAPPPIEDVETIFDIVESAPLPAGGMSAWNEYLQKNLKYPTQARRMGIEGTVIVVFVVNIDGSIQDLEVLRGIGGGCDEEALRVIKNAPKWEPGKQRGKPVRVRMRMPVRFKLG</sequence>
<dbReference type="PRINTS" id="PR01374">
    <property type="entry name" value="TONBPROTEIN"/>
</dbReference>
<evidence type="ECO:0000256" key="2">
    <source>
        <dbReference type="ARBA" id="ARBA00006555"/>
    </source>
</evidence>
<dbReference type="EMBL" id="FZOK01000014">
    <property type="protein sequence ID" value="SNS61987.1"/>
    <property type="molecule type" value="Genomic_DNA"/>
</dbReference>
<name>A0A239FY69_9BACT</name>
<evidence type="ECO:0000256" key="8">
    <source>
        <dbReference type="ARBA" id="ARBA00022989"/>
    </source>
</evidence>
<dbReference type="NCBIfam" id="TIGR01352">
    <property type="entry name" value="tonB_Cterm"/>
    <property type="match status" value="1"/>
</dbReference>
<evidence type="ECO:0000259" key="11">
    <source>
        <dbReference type="PROSITE" id="PS52015"/>
    </source>
</evidence>
<dbReference type="GO" id="GO:0055085">
    <property type="term" value="P:transmembrane transport"/>
    <property type="evidence" value="ECO:0007669"/>
    <property type="project" value="InterPro"/>
</dbReference>
<dbReference type="InterPro" id="IPR037682">
    <property type="entry name" value="TonB_C"/>
</dbReference>
<proteinExistence type="inferred from homology"/>
<evidence type="ECO:0000256" key="9">
    <source>
        <dbReference type="ARBA" id="ARBA00023136"/>
    </source>
</evidence>
<dbReference type="SUPFAM" id="SSF74653">
    <property type="entry name" value="TolA/TonB C-terminal domain"/>
    <property type="match status" value="1"/>
</dbReference>
<dbReference type="PANTHER" id="PTHR33446">
    <property type="entry name" value="PROTEIN TONB-RELATED"/>
    <property type="match status" value="1"/>
</dbReference>
<dbReference type="GO" id="GO:0098797">
    <property type="term" value="C:plasma membrane protein complex"/>
    <property type="evidence" value="ECO:0007669"/>
    <property type="project" value="TreeGrafter"/>
</dbReference>
<protein>
    <submittedName>
        <fullName evidence="12">Protein TonB</fullName>
    </submittedName>
</protein>
<evidence type="ECO:0000256" key="1">
    <source>
        <dbReference type="ARBA" id="ARBA00004383"/>
    </source>
</evidence>
<feature type="transmembrane region" description="Helical" evidence="10">
    <location>
        <begin position="17"/>
        <end position="36"/>
    </location>
</feature>
<keyword evidence="9 10" id="KW-0472">Membrane</keyword>
<dbReference type="PROSITE" id="PS52015">
    <property type="entry name" value="TONB_CTD"/>
    <property type="match status" value="1"/>
</dbReference>
<feature type="domain" description="TonB C-terminal" evidence="11">
    <location>
        <begin position="131"/>
        <end position="221"/>
    </location>
</feature>
<dbReference type="InterPro" id="IPR003538">
    <property type="entry name" value="TonB"/>
</dbReference>
<gene>
    <name evidence="12" type="ORF">SAMN06295967_11429</name>
</gene>
<dbReference type="PANTHER" id="PTHR33446:SF2">
    <property type="entry name" value="PROTEIN TONB"/>
    <property type="match status" value="1"/>
</dbReference>
<dbReference type="GO" id="GO:0030288">
    <property type="term" value="C:outer membrane-bounded periplasmic space"/>
    <property type="evidence" value="ECO:0007669"/>
    <property type="project" value="InterPro"/>
</dbReference>
<dbReference type="AlphaFoldDB" id="A0A239FY69"/>
<evidence type="ECO:0000256" key="4">
    <source>
        <dbReference type="ARBA" id="ARBA00022475"/>
    </source>
</evidence>
<dbReference type="RefSeq" id="WP_089242037.1">
    <property type="nucleotide sequence ID" value="NZ_FZOK01000014.1"/>
</dbReference>
<evidence type="ECO:0000256" key="3">
    <source>
        <dbReference type="ARBA" id="ARBA00022448"/>
    </source>
</evidence>
<keyword evidence="8 10" id="KW-1133">Transmembrane helix</keyword>
<evidence type="ECO:0000313" key="12">
    <source>
        <dbReference type="EMBL" id="SNS61987.1"/>
    </source>
</evidence>
<evidence type="ECO:0000313" key="13">
    <source>
        <dbReference type="Proteomes" id="UP000198480"/>
    </source>
</evidence>
<accession>A0A239FY69</accession>
<comment type="similarity">
    <text evidence="2">Belongs to the TonB family.</text>
</comment>
<evidence type="ECO:0000256" key="7">
    <source>
        <dbReference type="ARBA" id="ARBA00022927"/>
    </source>
</evidence>
<evidence type="ECO:0000256" key="6">
    <source>
        <dbReference type="ARBA" id="ARBA00022692"/>
    </source>
</evidence>
<organism evidence="12 13">
    <name type="scientific">Belliella buryatensis</name>
    <dbReference type="NCBI Taxonomy" id="1500549"/>
    <lineage>
        <taxon>Bacteria</taxon>
        <taxon>Pseudomonadati</taxon>
        <taxon>Bacteroidota</taxon>
        <taxon>Cytophagia</taxon>
        <taxon>Cytophagales</taxon>
        <taxon>Cyclobacteriaceae</taxon>
        <taxon>Belliella</taxon>
    </lineage>
</organism>
<dbReference type="InterPro" id="IPR006260">
    <property type="entry name" value="TonB/TolA_C"/>
</dbReference>
<dbReference type="GO" id="GO:0015891">
    <property type="term" value="P:siderophore transport"/>
    <property type="evidence" value="ECO:0007669"/>
    <property type="project" value="InterPro"/>
</dbReference>
<reference evidence="13" key="1">
    <citation type="submission" date="2017-06" db="EMBL/GenBank/DDBJ databases">
        <authorList>
            <person name="Varghese N."/>
            <person name="Submissions S."/>
        </authorList>
    </citation>
    <scope>NUCLEOTIDE SEQUENCE [LARGE SCALE GENOMIC DNA]</scope>
    <source>
        <strain evidence="13">5C</strain>
    </source>
</reference>
<comment type="subcellular location">
    <subcellularLocation>
        <location evidence="1">Cell inner membrane</location>
        <topology evidence="1">Single-pass membrane protein</topology>
        <orientation evidence="1">Periplasmic side</orientation>
    </subcellularLocation>
</comment>
<evidence type="ECO:0000256" key="5">
    <source>
        <dbReference type="ARBA" id="ARBA00022519"/>
    </source>
</evidence>
<dbReference type="Gene3D" id="3.30.1150.10">
    <property type="match status" value="1"/>
</dbReference>
<evidence type="ECO:0000256" key="10">
    <source>
        <dbReference type="SAM" id="Phobius"/>
    </source>
</evidence>
<keyword evidence="5" id="KW-0997">Cell inner membrane</keyword>
<dbReference type="Proteomes" id="UP000198480">
    <property type="component" value="Unassembled WGS sequence"/>
</dbReference>
<dbReference type="InterPro" id="IPR051045">
    <property type="entry name" value="TonB-dependent_transducer"/>
</dbReference>
<dbReference type="OrthoDB" id="9812355at2"/>
<keyword evidence="6 10" id="KW-0812">Transmembrane</keyword>
<dbReference type="Pfam" id="PF03544">
    <property type="entry name" value="TonB_C"/>
    <property type="match status" value="1"/>
</dbReference>
<dbReference type="GO" id="GO:0015031">
    <property type="term" value="P:protein transport"/>
    <property type="evidence" value="ECO:0007669"/>
    <property type="project" value="UniProtKB-KW"/>
</dbReference>
<keyword evidence="3" id="KW-0813">Transport</keyword>
<keyword evidence="13" id="KW-1185">Reference proteome</keyword>
<dbReference type="GO" id="GO:0031992">
    <property type="term" value="F:energy transducer activity"/>
    <property type="evidence" value="ECO:0007669"/>
    <property type="project" value="InterPro"/>
</dbReference>
<keyword evidence="4" id="KW-1003">Cell membrane</keyword>
<keyword evidence="7" id="KW-0653">Protein transport</keyword>